<evidence type="ECO:0000256" key="5">
    <source>
        <dbReference type="ARBA" id="ARBA00023136"/>
    </source>
</evidence>
<keyword evidence="3 6" id="KW-0812">Transmembrane</keyword>
<accession>A0A098EGS1</accession>
<feature type="transmembrane region" description="Helical" evidence="6">
    <location>
        <begin position="268"/>
        <end position="286"/>
    </location>
</feature>
<dbReference type="PRINTS" id="PR00702">
    <property type="entry name" value="ACRIFLAVINRP"/>
</dbReference>
<keyword evidence="2" id="KW-1003">Cell membrane</keyword>
<evidence type="ECO:0000256" key="2">
    <source>
        <dbReference type="ARBA" id="ARBA00022475"/>
    </source>
</evidence>
<feature type="transmembrane region" description="Helical" evidence="6">
    <location>
        <begin position="402"/>
        <end position="420"/>
    </location>
</feature>
<evidence type="ECO:0000256" key="4">
    <source>
        <dbReference type="ARBA" id="ARBA00022989"/>
    </source>
</evidence>
<dbReference type="PROSITE" id="PS50156">
    <property type="entry name" value="SSD"/>
    <property type="match status" value="2"/>
</dbReference>
<reference evidence="8 9" key="1">
    <citation type="submission" date="2014-09" db="EMBL/GenBank/DDBJ databases">
        <authorList>
            <person name="Urmite Genomes Urmite Genomes"/>
        </authorList>
    </citation>
    <scope>NUCLEOTIDE SEQUENCE [LARGE SCALE GENOMIC DNA]</scope>
    <source>
        <strain evidence="8 9">ES2</strain>
    </source>
</reference>
<evidence type="ECO:0000256" key="3">
    <source>
        <dbReference type="ARBA" id="ARBA00022692"/>
    </source>
</evidence>
<dbReference type="InterPro" id="IPR004869">
    <property type="entry name" value="MMPL_dom"/>
</dbReference>
<evidence type="ECO:0000313" key="9">
    <source>
        <dbReference type="Proteomes" id="UP000043699"/>
    </source>
</evidence>
<dbReference type="InterPro" id="IPR001036">
    <property type="entry name" value="Acrflvin-R"/>
</dbReference>
<dbReference type="EMBL" id="CCXS01000001">
    <property type="protein sequence ID" value="CEG21463.1"/>
    <property type="molecule type" value="Genomic_DNA"/>
</dbReference>
<evidence type="ECO:0000256" key="1">
    <source>
        <dbReference type="ARBA" id="ARBA00004651"/>
    </source>
</evidence>
<feature type="domain" description="SSD" evidence="7">
    <location>
        <begin position="558"/>
        <end position="725"/>
    </location>
</feature>
<feature type="transmembrane region" description="Helical" evidence="6">
    <location>
        <begin position="702"/>
        <end position="726"/>
    </location>
</feature>
<dbReference type="PANTHER" id="PTHR33406:SF13">
    <property type="entry name" value="MEMBRANE PROTEIN YDFJ"/>
    <property type="match status" value="1"/>
</dbReference>
<dbReference type="STRING" id="1499687.BN1080_00373"/>
<feature type="transmembrane region" description="Helical" evidence="6">
    <location>
        <begin position="622"/>
        <end position="641"/>
    </location>
</feature>
<dbReference type="Pfam" id="PF03176">
    <property type="entry name" value="MMPL"/>
    <property type="match status" value="2"/>
</dbReference>
<dbReference type="InterPro" id="IPR000731">
    <property type="entry name" value="SSD"/>
</dbReference>
<dbReference type="InterPro" id="IPR050545">
    <property type="entry name" value="Mycobact_MmpL"/>
</dbReference>
<feature type="transmembrane region" description="Helical" evidence="6">
    <location>
        <begin position="20"/>
        <end position="39"/>
    </location>
</feature>
<feature type="transmembrane region" description="Helical" evidence="6">
    <location>
        <begin position="307"/>
        <end position="336"/>
    </location>
</feature>
<evidence type="ECO:0000259" key="7">
    <source>
        <dbReference type="PROSITE" id="PS50156"/>
    </source>
</evidence>
<dbReference type="GO" id="GO:0005886">
    <property type="term" value="C:plasma membrane"/>
    <property type="evidence" value="ECO:0007669"/>
    <property type="project" value="UniProtKB-SubCell"/>
</dbReference>
<comment type="subcellular location">
    <subcellularLocation>
        <location evidence="1">Cell membrane</location>
        <topology evidence="1">Multi-pass membrane protein</topology>
    </subcellularLocation>
</comment>
<evidence type="ECO:0000256" key="6">
    <source>
        <dbReference type="SAM" id="Phobius"/>
    </source>
</evidence>
<dbReference type="Gene3D" id="1.20.1640.10">
    <property type="entry name" value="Multidrug efflux transporter AcrB transmembrane domain"/>
    <property type="match status" value="2"/>
</dbReference>
<keyword evidence="4 6" id="KW-1133">Transmembrane helix</keyword>
<protein>
    <submittedName>
        <fullName evidence="8">Membrane protein YdfJ</fullName>
    </submittedName>
</protein>
<keyword evidence="5 6" id="KW-0472">Membrane</keyword>
<name>A0A098EGS1_9BACL</name>
<dbReference type="RefSeq" id="WP_052649970.1">
    <property type="nucleotide sequence ID" value="NZ_CCXS01000001.1"/>
</dbReference>
<dbReference type="OrthoDB" id="7051771at2"/>
<feature type="transmembrane region" description="Helical" evidence="6">
    <location>
        <begin position="215"/>
        <end position="248"/>
    </location>
</feature>
<sequence length="771" mass="81855">MSRFFYSIGKTAYSKPWLFIAGWLLILGIIITAIVTNGVSTSSETRIDGTAAQDVLDELAEEYPAASGGQGSYLFEVPEGQAIDDPANAQALAMAVNEIYGLDHVVNPMEMLQDPEAMAQMQELQGMLSQLQTPEAAHRPLVIQDMPVPGVQISEDGTIALFQFQLTKTVEDLSEAEREELGDAADIAEEGSSITVIPTGTLQGVDIPIGGTHEIIGLAIAGIILVVTLGSLIAAGLPLVVALIGVGVGVGGTFALSNLFEINSLTPVLALMIGLAVGIDYALFIVNRQRNLIMSKNLTAKEAAARATGTAGSAVFFAGLTVIIALSGLLVIGIGFLSSMALVAALTVLIDVLVALTLLPALLGLIGERIVSKKTRNKQQTAASSKPSFAQGWITGLLKAKWVAVLLVIAVLGTLAVPVAQMNLGMPSGASSNKDTPARQSYDIISDSFGEGFNGPLLVVAKDKDANPVDPQEYFQLLSNISQQEAIAEVSPGGFSEDGTIAIISIIPKNGPTDEATKELVEDLRTDAATTENTNTEIGVTGLTAINIDISEKLAEVFPIYIAIIVVLSLVILLVVFRSILIPIKATAGFLLSIMATFGATTAVFQWGWLGSIFGIDTGGPLLSFIPIMVTGILYGLAMDYQVFLVSSMREAYIHGEKGNHAIVNGYKTASKVVVAAALIMVSVFSGFIFTDDIMIKQIGFALAFGILVDAFLIRMIFVPAVMSMFGDKIWWLPKWLDKILPDLDIEGEKLLQELEQEEKAKTNTVQENLL</sequence>
<proteinExistence type="predicted"/>
<feature type="transmembrane region" description="Helical" evidence="6">
    <location>
        <begin position="342"/>
        <end position="366"/>
    </location>
</feature>
<feature type="transmembrane region" description="Helical" evidence="6">
    <location>
        <begin position="558"/>
        <end position="577"/>
    </location>
</feature>
<feature type="transmembrane region" description="Helical" evidence="6">
    <location>
        <begin position="673"/>
        <end position="690"/>
    </location>
</feature>
<keyword evidence="9" id="KW-1185">Reference proteome</keyword>
<dbReference type="AlphaFoldDB" id="A0A098EGS1"/>
<dbReference type="GO" id="GO:0022857">
    <property type="term" value="F:transmembrane transporter activity"/>
    <property type="evidence" value="ECO:0007669"/>
    <property type="project" value="InterPro"/>
</dbReference>
<feature type="transmembrane region" description="Helical" evidence="6">
    <location>
        <begin position="589"/>
        <end position="610"/>
    </location>
</feature>
<dbReference type="Proteomes" id="UP000043699">
    <property type="component" value="Unassembled WGS sequence"/>
</dbReference>
<organism evidence="8 9">
    <name type="scientific">Planococcus massiliensis</name>
    <dbReference type="NCBI Taxonomy" id="1499687"/>
    <lineage>
        <taxon>Bacteria</taxon>
        <taxon>Bacillati</taxon>
        <taxon>Bacillota</taxon>
        <taxon>Bacilli</taxon>
        <taxon>Bacillales</taxon>
        <taxon>Caryophanaceae</taxon>
        <taxon>Planococcus</taxon>
    </lineage>
</organism>
<dbReference type="PANTHER" id="PTHR33406">
    <property type="entry name" value="MEMBRANE PROTEIN MJ1562-RELATED"/>
    <property type="match status" value="1"/>
</dbReference>
<feature type="domain" description="SSD" evidence="7">
    <location>
        <begin position="232"/>
        <end position="365"/>
    </location>
</feature>
<dbReference type="SUPFAM" id="SSF82866">
    <property type="entry name" value="Multidrug efflux transporter AcrB transmembrane domain"/>
    <property type="match status" value="2"/>
</dbReference>
<gene>
    <name evidence="8" type="primary">ydfJ_1</name>
    <name evidence="8" type="ORF">BN1080_00373</name>
</gene>
<evidence type="ECO:0000313" key="8">
    <source>
        <dbReference type="EMBL" id="CEG21463.1"/>
    </source>
</evidence>